<dbReference type="Proteomes" id="UP000283269">
    <property type="component" value="Unassembled WGS sequence"/>
</dbReference>
<proteinExistence type="predicted"/>
<gene>
    <name evidence="1" type="ORF">CVT25_009438</name>
</gene>
<dbReference type="AlphaFoldDB" id="A0A409XVE8"/>
<comment type="caution">
    <text evidence="1">The sequence shown here is derived from an EMBL/GenBank/DDBJ whole genome shotgun (WGS) entry which is preliminary data.</text>
</comment>
<evidence type="ECO:0000313" key="1">
    <source>
        <dbReference type="EMBL" id="PPQ94677.1"/>
    </source>
</evidence>
<reference evidence="1 2" key="1">
    <citation type="journal article" date="2018" name="Evol. Lett.">
        <title>Horizontal gene cluster transfer increased hallucinogenic mushroom diversity.</title>
        <authorList>
            <person name="Reynolds H.T."/>
            <person name="Vijayakumar V."/>
            <person name="Gluck-Thaler E."/>
            <person name="Korotkin H.B."/>
            <person name="Matheny P.B."/>
            <person name="Slot J.C."/>
        </authorList>
    </citation>
    <scope>NUCLEOTIDE SEQUENCE [LARGE SCALE GENOMIC DNA]</scope>
    <source>
        <strain evidence="1 2">2631</strain>
    </source>
</reference>
<dbReference type="SUPFAM" id="SSF64167">
    <property type="entry name" value="SurE-like"/>
    <property type="match status" value="1"/>
</dbReference>
<sequence>MTAKQTSHRRALKDEGSVDRKRITVSSHPCYLVRSLDQQIGIGIFYYNPHSTDHTLPVRHLSCWFASLWFQFSDIAGESRSHHTNAARINYVSRHPVNVVKYGIRMLSPIFKSAPDLVTSGTNIGSKSGIISSTCQTDLQDTTIS</sequence>
<dbReference type="EMBL" id="NHYD01000274">
    <property type="protein sequence ID" value="PPQ94677.1"/>
    <property type="molecule type" value="Genomic_DNA"/>
</dbReference>
<evidence type="ECO:0000313" key="2">
    <source>
        <dbReference type="Proteomes" id="UP000283269"/>
    </source>
</evidence>
<dbReference type="InterPro" id="IPR036523">
    <property type="entry name" value="SurE-like_sf"/>
</dbReference>
<name>A0A409XVE8_PSICY</name>
<organism evidence="1 2">
    <name type="scientific">Psilocybe cyanescens</name>
    <dbReference type="NCBI Taxonomy" id="93625"/>
    <lineage>
        <taxon>Eukaryota</taxon>
        <taxon>Fungi</taxon>
        <taxon>Dikarya</taxon>
        <taxon>Basidiomycota</taxon>
        <taxon>Agaricomycotina</taxon>
        <taxon>Agaricomycetes</taxon>
        <taxon>Agaricomycetidae</taxon>
        <taxon>Agaricales</taxon>
        <taxon>Agaricineae</taxon>
        <taxon>Strophariaceae</taxon>
        <taxon>Psilocybe</taxon>
    </lineage>
</organism>
<protein>
    <submittedName>
        <fullName evidence="1">Uncharacterized protein</fullName>
    </submittedName>
</protein>
<dbReference type="GO" id="GO:0016787">
    <property type="term" value="F:hydrolase activity"/>
    <property type="evidence" value="ECO:0007669"/>
    <property type="project" value="InterPro"/>
</dbReference>
<dbReference type="InParanoid" id="A0A409XVE8"/>
<dbReference type="Gene3D" id="3.40.1210.10">
    <property type="entry name" value="Survival protein SurE-like phosphatase/nucleotidase"/>
    <property type="match status" value="1"/>
</dbReference>
<keyword evidence="2" id="KW-1185">Reference proteome</keyword>
<accession>A0A409XVE8</accession>